<dbReference type="EMBL" id="LGUG01000004">
    <property type="protein sequence ID" value="KON97565.1"/>
    <property type="molecule type" value="Genomic_DNA"/>
</dbReference>
<protein>
    <submittedName>
        <fullName evidence="2">Uncharacterized protein</fullName>
    </submittedName>
</protein>
<evidence type="ECO:0000256" key="1">
    <source>
        <dbReference type="SAM" id="Phobius"/>
    </source>
</evidence>
<dbReference type="Proteomes" id="UP000037269">
    <property type="component" value="Unassembled WGS sequence"/>
</dbReference>
<comment type="caution">
    <text evidence="2">The sequence shown here is derived from an EMBL/GenBank/DDBJ whole genome shotgun (WGS) entry which is preliminary data.</text>
</comment>
<keyword evidence="1" id="KW-1133">Transmembrane helix</keyword>
<keyword evidence="3" id="KW-1185">Reference proteome</keyword>
<feature type="transmembrane region" description="Helical" evidence="1">
    <location>
        <begin position="50"/>
        <end position="70"/>
    </location>
</feature>
<keyword evidence="1" id="KW-0812">Transmembrane</keyword>
<organism evidence="2 3">
    <name type="scientific">Aneurinibacillus migulanus</name>
    <name type="common">Bacillus migulanus</name>
    <dbReference type="NCBI Taxonomy" id="47500"/>
    <lineage>
        <taxon>Bacteria</taxon>
        <taxon>Bacillati</taxon>
        <taxon>Bacillota</taxon>
        <taxon>Bacilli</taxon>
        <taxon>Bacillales</taxon>
        <taxon>Paenibacillaceae</taxon>
        <taxon>Aneurinibacillus group</taxon>
        <taxon>Aneurinibacillus</taxon>
    </lineage>
</organism>
<evidence type="ECO:0000313" key="2">
    <source>
        <dbReference type="EMBL" id="KON97565.1"/>
    </source>
</evidence>
<gene>
    <name evidence="2" type="ORF">AF333_20970</name>
</gene>
<reference evidence="2 3" key="1">
    <citation type="submission" date="2015-07" db="EMBL/GenBank/DDBJ databases">
        <title>Fjat-14205 dsm 2895.</title>
        <authorList>
            <person name="Liu B."/>
            <person name="Wang J."/>
            <person name="Zhu Y."/>
            <person name="Liu G."/>
            <person name="Chen Q."/>
            <person name="Chen Z."/>
            <person name="Lan J."/>
            <person name="Che J."/>
            <person name="Ge C."/>
            <person name="Shi H."/>
            <person name="Pan Z."/>
            <person name="Liu X."/>
        </authorList>
    </citation>
    <scope>NUCLEOTIDE SEQUENCE [LARGE SCALE GENOMIC DNA]</scope>
    <source>
        <strain evidence="2 3">DSM 2895</strain>
    </source>
</reference>
<sequence length="71" mass="8603">MRERRGWMRPALQQKKGKRVFFQPLPPFLLFLPLTTRICRFIKSDVYSYHFFKLSIIRVTVHVVLFACFLI</sequence>
<keyword evidence="1" id="KW-0472">Membrane</keyword>
<name>A0A0D1UWY0_ANEMI</name>
<proteinExistence type="predicted"/>
<dbReference type="PATRIC" id="fig|47500.8.peg.3773"/>
<feature type="transmembrane region" description="Helical" evidence="1">
    <location>
        <begin position="20"/>
        <end position="38"/>
    </location>
</feature>
<evidence type="ECO:0000313" key="3">
    <source>
        <dbReference type="Proteomes" id="UP000037269"/>
    </source>
</evidence>
<dbReference type="AlphaFoldDB" id="A0A0D1UWY0"/>
<accession>A0A0D1UWY0</accession>